<name>A0A1V6U3W3_9EURO</name>
<protein>
    <submittedName>
        <fullName evidence="3">Uncharacterized protein</fullName>
    </submittedName>
</protein>
<organism evidence="3 4">
    <name type="scientific">Penicillium flavigenum</name>
    <dbReference type="NCBI Taxonomy" id="254877"/>
    <lineage>
        <taxon>Eukaryota</taxon>
        <taxon>Fungi</taxon>
        <taxon>Dikarya</taxon>
        <taxon>Ascomycota</taxon>
        <taxon>Pezizomycotina</taxon>
        <taxon>Eurotiomycetes</taxon>
        <taxon>Eurotiomycetidae</taxon>
        <taxon>Eurotiales</taxon>
        <taxon>Aspergillaceae</taxon>
        <taxon>Penicillium</taxon>
    </lineage>
</organism>
<sequence>MPSQLEDADQVLNTFQDNPPLDDNLPRPCEDLTSLSSDTGSQNIHEEALNEFQFGARRDENLARPFEDLDDEALNELFESLNNKNLGCPSKDHFSQPLAKDTGPQNVDEALSARPFEFTFSQPPSWDMGSHDIDHEALNEFQFEALRDENLARPFEDLDAEALNELFESLNNKNHGCPSKDHFSQPLAKDTGPQNVDEEALNARPSELTVSQPPWDMGSQDFDQASSSFQHTSPTNNKLAHHSTRQVSDDESRYMSEGSNDSRFVTPANTSHTQPTDHHFSRYTGFDANETLSNLQNEICAN</sequence>
<keyword evidence="4" id="KW-1185">Reference proteome</keyword>
<evidence type="ECO:0000313" key="3">
    <source>
        <dbReference type="EMBL" id="OQE32799.1"/>
    </source>
</evidence>
<dbReference type="EMBL" id="MLQL01000001">
    <property type="protein sequence ID" value="OQE32799.1"/>
    <property type="molecule type" value="Genomic_DNA"/>
</dbReference>
<proteinExistence type="predicted"/>
<dbReference type="EMBL" id="MLQL01000091">
    <property type="protein sequence ID" value="OQE10130.1"/>
    <property type="molecule type" value="Genomic_DNA"/>
</dbReference>
<evidence type="ECO:0000313" key="4">
    <source>
        <dbReference type="Proteomes" id="UP000191342"/>
    </source>
</evidence>
<reference evidence="3" key="1">
    <citation type="submission" date="2016-10" db="EMBL/GenBank/DDBJ databases">
        <title>Uncovering the secondary metabolism of Penicillium species provides insights into the evolution of 6-MSA pathways.</title>
        <authorList>
            <person name="Nielsen J.C."/>
            <person name="Nielsen J."/>
        </authorList>
    </citation>
    <scope>NUCLEOTIDE SEQUENCE [LARGE SCALE GENOMIC DNA]</scope>
    <source>
        <strain evidence="3">IBT 14082</strain>
    </source>
</reference>
<evidence type="ECO:0000256" key="1">
    <source>
        <dbReference type="SAM" id="MobiDB-lite"/>
    </source>
</evidence>
<feature type="compositionally biased region" description="Polar residues" evidence="1">
    <location>
        <begin position="257"/>
        <end position="274"/>
    </location>
</feature>
<comment type="caution">
    <text evidence="3">The sequence shown here is derived from an EMBL/GenBank/DDBJ whole genome shotgun (WGS) entry which is preliminary data.</text>
</comment>
<feature type="region of interest" description="Disordered" evidence="1">
    <location>
        <begin position="208"/>
        <end position="283"/>
    </location>
</feature>
<accession>A0A1V6U3W3</accession>
<evidence type="ECO:0000313" key="2">
    <source>
        <dbReference type="EMBL" id="OQE10130.1"/>
    </source>
</evidence>
<feature type="compositionally biased region" description="Low complexity" evidence="1">
    <location>
        <begin position="219"/>
        <end position="230"/>
    </location>
</feature>
<feature type="region of interest" description="Disordered" evidence="1">
    <location>
        <begin position="1"/>
        <end position="42"/>
    </location>
</feature>
<reference evidence="4" key="2">
    <citation type="journal article" date="2017" name="Nat. Microbiol.">
        <title>Global analysis of biosynthetic gene clusters reveals vast potential of secondary metabolite production in Penicillium species.</title>
        <authorList>
            <person name="Nielsen J.C."/>
            <person name="Grijseels S."/>
            <person name="Prigent S."/>
            <person name="Ji B."/>
            <person name="Dainat J."/>
            <person name="Nielsen K.F."/>
            <person name="Frisvad J.C."/>
            <person name="Workman M."/>
            <person name="Nielsen J."/>
        </authorList>
    </citation>
    <scope>NUCLEOTIDE SEQUENCE [LARGE SCALE GENOMIC DNA]</scope>
    <source>
        <strain evidence="4">IBT 14082</strain>
    </source>
</reference>
<gene>
    <name evidence="3" type="ORF">PENFLA_c001G07375</name>
    <name evidence="2" type="ORF">PENFLA_c091G03738</name>
</gene>
<dbReference type="OrthoDB" id="4371840at2759"/>
<dbReference type="Proteomes" id="UP000191342">
    <property type="component" value="Unassembled WGS sequence"/>
</dbReference>
<feature type="region of interest" description="Disordered" evidence="1">
    <location>
        <begin position="175"/>
        <end position="194"/>
    </location>
</feature>
<dbReference type="AlphaFoldDB" id="A0A1V6U3W3"/>
<feature type="compositionally biased region" description="Polar residues" evidence="1">
    <location>
        <begin position="33"/>
        <end position="42"/>
    </location>
</feature>